<dbReference type="PANTHER" id="PTHR11849">
    <property type="entry name" value="ETS"/>
    <property type="match status" value="1"/>
</dbReference>
<name>A0A0L8HQI6_OCTBM</name>
<evidence type="ECO:0000259" key="5">
    <source>
        <dbReference type="PROSITE" id="PS50061"/>
    </source>
</evidence>
<dbReference type="GO" id="GO:0030154">
    <property type="term" value="P:cell differentiation"/>
    <property type="evidence" value="ECO:0007669"/>
    <property type="project" value="TreeGrafter"/>
</dbReference>
<dbReference type="SMART" id="SM00251">
    <property type="entry name" value="SAM_PNT"/>
    <property type="match status" value="1"/>
</dbReference>
<dbReference type="InterPro" id="IPR003118">
    <property type="entry name" value="Pointed_dom"/>
</dbReference>
<dbReference type="InterPro" id="IPR046328">
    <property type="entry name" value="ETS_fam"/>
</dbReference>
<dbReference type="OrthoDB" id="10042983at2759"/>
<dbReference type="EMBL" id="KQ417533">
    <property type="protein sequence ID" value="KOF91452.1"/>
    <property type="molecule type" value="Genomic_DNA"/>
</dbReference>
<accession>A0A0L8HQI6</accession>
<protein>
    <recommendedName>
        <fullName evidence="8">ETS domain-containing protein</fullName>
    </recommendedName>
</protein>
<dbReference type="GO" id="GO:0043565">
    <property type="term" value="F:sequence-specific DNA binding"/>
    <property type="evidence" value="ECO:0007669"/>
    <property type="project" value="InterPro"/>
</dbReference>
<dbReference type="SMART" id="SM00413">
    <property type="entry name" value="ETS"/>
    <property type="match status" value="1"/>
</dbReference>
<dbReference type="Pfam" id="PF02198">
    <property type="entry name" value="SAM_PNT"/>
    <property type="match status" value="1"/>
</dbReference>
<dbReference type="STRING" id="37653.A0A0L8HQI6"/>
<dbReference type="PRINTS" id="PR00454">
    <property type="entry name" value="ETSDOMAIN"/>
</dbReference>
<feature type="region of interest" description="Disordered" evidence="4">
    <location>
        <begin position="173"/>
        <end position="230"/>
    </location>
</feature>
<dbReference type="PANTHER" id="PTHR11849:SF201">
    <property type="entry name" value="ETS DNA-BINDING PROTEIN POKKURI"/>
    <property type="match status" value="1"/>
</dbReference>
<reference evidence="7" key="1">
    <citation type="submission" date="2015-07" db="EMBL/GenBank/DDBJ databases">
        <title>MeaNS - Measles Nucleotide Surveillance Program.</title>
        <authorList>
            <person name="Tran T."/>
            <person name="Druce J."/>
        </authorList>
    </citation>
    <scope>NUCLEOTIDE SEQUENCE</scope>
    <source>
        <strain evidence="7">UCB-OBI-ISO-001</strain>
        <tissue evidence="7">Gonad</tissue>
    </source>
</reference>
<proteinExistence type="inferred from homology"/>
<comment type="similarity">
    <text evidence="1 3">Belongs to the ETS family.</text>
</comment>
<dbReference type="InterPro" id="IPR036388">
    <property type="entry name" value="WH-like_DNA-bd_sf"/>
</dbReference>
<feature type="domain" description="ETS" evidence="5">
    <location>
        <begin position="237"/>
        <end position="318"/>
    </location>
</feature>
<dbReference type="SUPFAM" id="SSF47769">
    <property type="entry name" value="SAM/Pointed domain"/>
    <property type="match status" value="1"/>
</dbReference>
<organism evidence="7">
    <name type="scientific">Octopus bimaculoides</name>
    <name type="common">California two-spotted octopus</name>
    <dbReference type="NCBI Taxonomy" id="37653"/>
    <lineage>
        <taxon>Eukaryota</taxon>
        <taxon>Metazoa</taxon>
        <taxon>Spiralia</taxon>
        <taxon>Lophotrochozoa</taxon>
        <taxon>Mollusca</taxon>
        <taxon>Cephalopoda</taxon>
        <taxon>Coleoidea</taxon>
        <taxon>Octopodiformes</taxon>
        <taxon>Octopoda</taxon>
        <taxon>Incirrata</taxon>
        <taxon>Octopodidae</taxon>
        <taxon>Octopus</taxon>
    </lineage>
</organism>
<keyword evidence="3" id="KW-0539">Nucleus</keyword>
<evidence type="ECO:0000259" key="6">
    <source>
        <dbReference type="PROSITE" id="PS51433"/>
    </source>
</evidence>
<dbReference type="PROSITE" id="PS51433">
    <property type="entry name" value="PNT"/>
    <property type="match status" value="1"/>
</dbReference>
<evidence type="ECO:0000256" key="4">
    <source>
        <dbReference type="SAM" id="MobiDB-lite"/>
    </source>
</evidence>
<sequence length="603" mass="67661">MMQLFTQQILNETPRSNITSLNCTVQSTPNTSLNCPTPVMPANLAKSPLLWTKDEVGAWLAWCSEEYSIDSVNPERFSMNGRAVCLLNRDDFMQRAPEVGDLLYNTLQILIKQSSKNFIPSIPQVHPSLIIMPNSPTLQNAPNHPFNVPILSSVQSAPSLSVTECYPQNIPNLRNVSSPPSCTDGESVPSESSSVTDNEDMETQDLQETDSKENNNFETHSEPQNGMHTTKRDSDCRLLWEFIYHLLLNKKNSSFICWEDEQQYIFRIVNPHGLAELWGAQKSRSTMTYEKLSRALRYYYKMDIIRKVPGKRLTYQFMHPPKDIKKGQRGARPQYKTDSYNSMTNSSYMKHLSLSQANVNNVYQLNQPSHMMDNMVPEIREPSVDNGVNCHTGKAITNNIVLLPSSQNLNGTSFFTDNSMVNGNPIIGNGEDSLLMKKISQISVENSTKPSNLNESRLKFILPKSPDYIKRSSSPPIIPAVPSTPSPSLPSLMTNTNTSPITTTAPITSTTLTIPATSATTTETNNKHTDGGMVPSNFIHPADIKTENYYEQYNNKLSPQMNECHKVTSPNWSLAIKIKEQDEPQDLSMRTLQKHNMVTSESA</sequence>
<dbReference type="Gene3D" id="1.10.10.10">
    <property type="entry name" value="Winged helix-like DNA-binding domain superfamily/Winged helix DNA-binding domain"/>
    <property type="match status" value="1"/>
</dbReference>
<evidence type="ECO:0000256" key="2">
    <source>
        <dbReference type="ARBA" id="ARBA00023125"/>
    </source>
</evidence>
<dbReference type="AlphaFoldDB" id="A0A0L8HQI6"/>
<feature type="compositionally biased region" description="Acidic residues" evidence="4">
    <location>
        <begin position="197"/>
        <end position="208"/>
    </location>
</feature>
<evidence type="ECO:0000313" key="7">
    <source>
        <dbReference type="EMBL" id="KOF91452.1"/>
    </source>
</evidence>
<dbReference type="InterPro" id="IPR036390">
    <property type="entry name" value="WH_DNA-bd_sf"/>
</dbReference>
<dbReference type="GO" id="GO:0005634">
    <property type="term" value="C:nucleus"/>
    <property type="evidence" value="ECO:0007669"/>
    <property type="project" value="UniProtKB-SubCell"/>
</dbReference>
<gene>
    <name evidence="7" type="ORF">OCBIM_22008771mg</name>
</gene>
<dbReference type="SUPFAM" id="SSF46785">
    <property type="entry name" value="Winged helix' DNA-binding domain"/>
    <property type="match status" value="1"/>
</dbReference>
<dbReference type="PROSITE" id="PS50061">
    <property type="entry name" value="ETS_DOMAIN_3"/>
    <property type="match status" value="1"/>
</dbReference>
<dbReference type="GO" id="GO:0000981">
    <property type="term" value="F:DNA-binding transcription factor activity, RNA polymerase II-specific"/>
    <property type="evidence" value="ECO:0007669"/>
    <property type="project" value="TreeGrafter"/>
</dbReference>
<evidence type="ECO:0008006" key="8">
    <source>
        <dbReference type="Google" id="ProtNLM"/>
    </source>
</evidence>
<keyword evidence="2 3" id="KW-0238">DNA-binding</keyword>
<feature type="domain" description="PNT" evidence="6">
    <location>
        <begin position="30"/>
        <end position="114"/>
    </location>
</feature>
<dbReference type="PROSITE" id="PS00346">
    <property type="entry name" value="ETS_DOMAIN_2"/>
    <property type="match status" value="1"/>
</dbReference>
<dbReference type="InterPro" id="IPR000418">
    <property type="entry name" value="Ets_dom"/>
</dbReference>
<dbReference type="Pfam" id="PF00178">
    <property type="entry name" value="Ets"/>
    <property type="match status" value="1"/>
</dbReference>
<dbReference type="Gene3D" id="1.10.150.50">
    <property type="entry name" value="Transcription Factor, Ets-1"/>
    <property type="match status" value="1"/>
</dbReference>
<evidence type="ECO:0000256" key="1">
    <source>
        <dbReference type="ARBA" id="ARBA00005562"/>
    </source>
</evidence>
<dbReference type="InterPro" id="IPR013761">
    <property type="entry name" value="SAM/pointed_sf"/>
</dbReference>
<comment type="subcellular location">
    <subcellularLocation>
        <location evidence="3">Nucleus</location>
    </subcellularLocation>
</comment>
<evidence type="ECO:0000256" key="3">
    <source>
        <dbReference type="RuleBase" id="RU004019"/>
    </source>
</evidence>
<feature type="compositionally biased region" description="Basic and acidic residues" evidence="4">
    <location>
        <begin position="209"/>
        <end position="221"/>
    </location>
</feature>